<organism evidence="4 5">
    <name type="scientific">Streptococcus hillyeri</name>
    <dbReference type="NCBI Taxonomy" id="2282420"/>
    <lineage>
        <taxon>Bacteria</taxon>
        <taxon>Bacillati</taxon>
        <taxon>Bacillota</taxon>
        <taxon>Bacilli</taxon>
        <taxon>Lactobacillales</taxon>
        <taxon>Streptococcaceae</taxon>
        <taxon>Streptococcus</taxon>
    </lineage>
</organism>
<feature type="domain" description="Fido" evidence="3">
    <location>
        <begin position="150"/>
        <end position="300"/>
    </location>
</feature>
<keyword evidence="5" id="KW-1185">Reference proteome</keyword>
<dbReference type="PANTHER" id="PTHR13504:SF40">
    <property type="entry name" value="FIDO DOMAIN-CONTAINING PROTEIN"/>
    <property type="match status" value="1"/>
</dbReference>
<dbReference type="EMBL" id="RCVM01000015">
    <property type="protein sequence ID" value="RLY02417.1"/>
    <property type="molecule type" value="Genomic_DNA"/>
</dbReference>
<keyword evidence="2" id="KW-0067">ATP-binding</keyword>
<dbReference type="InterPro" id="IPR003812">
    <property type="entry name" value="Fido"/>
</dbReference>
<feature type="active site" evidence="1">
    <location>
        <position position="237"/>
    </location>
</feature>
<keyword evidence="2" id="KW-0547">Nucleotide-binding</keyword>
<dbReference type="RefSeq" id="WP_121835974.1">
    <property type="nucleotide sequence ID" value="NZ_RCVM01000015.1"/>
</dbReference>
<evidence type="ECO:0000259" key="3">
    <source>
        <dbReference type="PROSITE" id="PS51459"/>
    </source>
</evidence>
<gene>
    <name evidence="4" type="ORF">EAF07_07560</name>
</gene>
<dbReference type="PROSITE" id="PS51459">
    <property type="entry name" value="FIDO"/>
    <property type="match status" value="1"/>
</dbReference>
<dbReference type="InterPro" id="IPR036597">
    <property type="entry name" value="Fido-like_dom_sf"/>
</dbReference>
<evidence type="ECO:0000256" key="2">
    <source>
        <dbReference type="PIRSR" id="PIRSR640198-2"/>
    </source>
</evidence>
<evidence type="ECO:0000313" key="5">
    <source>
        <dbReference type="Proteomes" id="UP000279194"/>
    </source>
</evidence>
<name>A0A3L9DR26_9STRE</name>
<feature type="binding site" evidence="2">
    <location>
        <begin position="278"/>
        <end position="279"/>
    </location>
    <ligand>
        <name>ATP</name>
        <dbReference type="ChEBI" id="CHEBI:30616"/>
    </ligand>
</feature>
<accession>A0A3L9DR26</accession>
<dbReference type="AlphaFoldDB" id="A0A3L9DR26"/>
<dbReference type="Gene3D" id="1.10.3290.10">
    <property type="entry name" value="Fido-like domain"/>
    <property type="match status" value="1"/>
</dbReference>
<dbReference type="GO" id="GO:0005524">
    <property type="term" value="F:ATP binding"/>
    <property type="evidence" value="ECO:0007669"/>
    <property type="project" value="UniProtKB-KW"/>
</dbReference>
<reference evidence="4 5" key="1">
    <citation type="submission" date="2018-10" db="EMBL/GenBank/DDBJ databases">
        <title>Streptococcus hillyeri sp. nov., isolated from equine tracheal sample.</title>
        <authorList>
            <person name="Macfadyen A.C."/>
            <person name="Waller A."/>
            <person name="Paterson G.K."/>
        </authorList>
    </citation>
    <scope>NUCLEOTIDE SEQUENCE [LARGE SCALE GENOMIC DNA]</scope>
    <source>
        <strain evidence="4 5">28462</strain>
    </source>
</reference>
<sequence>MTYKELKIIKFQHSDDIERIYQERLNNIGTVKTEMYPVLMKRGETKGHRFPLFVVPLLEIQILSQQIQEKSNQILSLSAQLPPIAQNHLYREQLYRAVIDTNEIEGVKTTRREVSDAYQAISDGKGSGIRLFSTVRLYQDILEQEPFRIDTIESIRDIYDKLTDGEIRQDDKPDGRLFRNGPVSILDDKNGKIDHIPPIMEETIILMLSSWIQFINDRTIPFLTKAFLAHYFFENIHPFYDGNGRIGRYILSRYLSRKLDIFSGLMISQKINASRSIYYKAFQKTGDFDNRAEGTFFVWDMMSLLASGQDDMISMLEEKIALLNDFWQELEEGSFTDLQREIMFILFQSTTFTDDKKDGIEDRQLIEFLSDRFARKKIKDTIKSLRDLDHIKQVTKAPSRHIV</sequence>
<feature type="binding site" evidence="2">
    <location>
        <begin position="241"/>
        <end position="248"/>
    </location>
    <ligand>
        <name>ATP</name>
        <dbReference type="ChEBI" id="CHEBI:30616"/>
    </ligand>
</feature>
<dbReference type="InterPro" id="IPR040198">
    <property type="entry name" value="Fido_containing"/>
</dbReference>
<protein>
    <submittedName>
        <fullName evidence="4">Fic family protein</fullName>
    </submittedName>
</protein>
<comment type="caution">
    <text evidence="4">The sequence shown here is derived from an EMBL/GenBank/DDBJ whole genome shotgun (WGS) entry which is preliminary data.</text>
</comment>
<dbReference type="SUPFAM" id="SSF140931">
    <property type="entry name" value="Fic-like"/>
    <property type="match status" value="1"/>
</dbReference>
<evidence type="ECO:0000256" key="1">
    <source>
        <dbReference type="PIRSR" id="PIRSR640198-1"/>
    </source>
</evidence>
<dbReference type="Proteomes" id="UP000279194">
    <property type="component" value="Unassembled WGS sequence"/>
</dbReference>
<dbReference type="OrthoDB" id="9813719at2"/>
<dbReference type="Pfam" id="PF02661">
    <property type="entry name" value="Fic"/>
    <property type="match status" value="1"/>
</dbReference>
<evidence type="ECO:0000313" key="4">
    <source>
        <dbReference type="EMBL" id="RLY02417.1"/>
    </source>
</evidence>
<dbReference type="PANTHER" id="PTHR13504">
    <property type="entry name" value="FIDO DOMAIN-CONTAINING PROTEIN DDB_G0283145"/>
    <property type="match status" value="1"/>
</dbReference>
<proteinExistence type="predicted"/>